<dbReference type="PANTHER" id="PTHR46399">
    <property type="entry name" value="B30.2/SPRY DOMAIN-CONTAINING PROTEIN"/>
    <property type="match status" value="1"/>
</dbReference>
<proteinExistence type="predicted"/>
<dbReference type="GO" id="GO:0042383">
    <property type="term" value="C:sarcolemma"/>
    <property type="evidence" value="ECO:0007669"/>
    <property type="project" value="TreeGrafter"/>
</dbReference>
<sequence length="67" mass="7228">MSLNELGRVNASFRQQVWSLVPISSGVARVKNPGFVIGGDVIRLMHGNMDHCITTPPPDSQVIDDPG</sequence>
<accession>A0A820VLD4</accession>
<dbReference type="GO" id="GO:0034704">
    <property type="term" value="C:calcium channel complex"/>
    <property type="evidence" value="ECO:0007669"/>
    <property type="project" value="TreeGrafter"/>
</dbReference>
<organism evidence="1 2">
    <name type="scientific">Rotaria magnacalcarata</name>
    <dbReference type="NCBI Taxonomy" id="392030"/>
    <lineage>
        <taxon>Eukaryota</taxon>
        <taxon>Metazoa</taxon>
        <taxon>Spiralia</taxon>
        <taxon>Gnathifera</taxon>
        <taxon>Rotifera</taxon>
        <taxon>Eurotatoria</taxon>
        <taxon>Bdelloidea</taxon>
        <taxon>Philodinida</taxon>
        <taxon>Philodinidae</taxon>
        <taxon>Rotaria</taxon>
    </lineage>
</organism>
<gene>
    <name evidence="1" type="ORF">OVN521_LOCUS40882</name>
</gene>
<dbReference type="GO" id="GO:0005790">
    <property type="term" value="C:smooth endoplasmic reticulum"/>
    <property type="evidence" value="ECO:0007669"/>
    <property type="project" value="TreeGrafter"/>
</dbReference>
<evidence type="ECO:0000313" key="2">
    <source>
        <dbReference type="Proteomes" id="UP000663866"/>
    </source>
</evidence>
<dbReference type="EMBL" id="CAJOBG010053676">
    <property type="protein sequence ID" value="CAF4503435.1"/>
    <property type="molecule type" value="Genomic_DNA"/>
</dbReference>
<dbReference type="GO" id="GO:0033017">
    <property type="term" value="C:sarcoplasmic reticulum membrane"/>
    <property type="evidence" value="ECO:0007669"/>
    <property type="project" value="TreeGrafter"/>
</dbReference>
<evidence type="ECO:0000313" key="1">
    <source>
        <dbReference type="EMBL" id="CAF4503435.1"/>
    </source>
</evidence>
<dbReference type="InterPro" id="IPR036300">
    <property type="entry name" value="MIR_dom_sf"/>
</dbReference>
<dbReference type="Proteomes" id="UP000663866">
    <property type="component" value="Unassembled WGS sequence"/>
</dbReference>
<keyword evidence="2" id="KW-1185">Reference proteome</keyword>
<protein>
    <submittedName>
        <fullName evidence="1">Uncharacterized protein</fullName>
    </submittedName>
</protein>
<feature type="non-terminal residue" evidence="1">
    <location>
        <position position="67"/>
    </location>
</feature>
<reference evidence="1" key="1">
    <citation type="submission" date="2021-02" db="EMBL/GenBank/DDBJ databases">
        <authorList>
            <person name="Nowell W R."/>
        </authorList>
    </citation>
    <scope>NUCLEOTIDE SEQUENCE</scope>
</reference>
<dbReference type="GO" id="GO:0030018">
    <property type="term" value="C:Z disc"/>
    <property type="evidence" value="ECO:0007669"/>
    <property type="project" value="TreeGrafter"/>
</dbReference>
<dbReference type="GO" id="GO:0006941">
    <property type="term" value="P:striated muscle contraction"/>
    <property type="evidence" value="ECO:0007669"/>
    <property type="project" value="TreeGrafter"/>
</dbReference>
<comment type="caution">
    <text evidence="1">The sequence shown here is derived from an EMBL/GenBank/DDBJ whole genome shotgun (WGS) entry which is preliminary data.</text>
</comment>
<name>A0A820VLD4_9BILA</name>
<dbReference type="InterPro" id="IPR015925">
    <property type="entry name" value="Ryanodine_IP3_receptor"/>
</dbReference>
<dbReference type="GO" id="GO:0014808">
    <property type="term" value="P:release of sequestered calcium ion into cytosol by sarcoplasmic reticulum"/>
    <property type="evidence" value="ECO:0007669"/>
    <property type="project" value="TreeGrafter"/>
</dbReference>
<dbReference type="AlphaFoldDB" id="A0A820VLD4"/>
<dbReference type="SUPFAM" id="SSF82109">
    <property type="entry name" value="MIR domain"/>
    <property type="match status" value="1"/>
</dbReference>
<dbReference type="PANTHER" id="PTHR46399:SF8">
    <property type="entry name" value="B30.2_SPRY DOMAIN-CONTAINING PROTEIN"/>
    <property type="match status" value="1"/>
</dbReference>
<dbReference type="GO" id="GO:0005219">
    <property type="term" value="F:ryanodine-sensitive calcium-release channel activity"/>
    <property type="evidence" value="ECO:0007669"/>
    <property type="project" value="TreeGrafter"/>
</dbReference>